<feature type="domain" description="BRCT" evidence="1">
    <location>
        <begin position="36"/>
        <end position="86"/>
    </location>
</feature>
<accession>A0A9P8VVC3</accession>
<sequence>MYDTAVNRCTRDYSTTFCTMAPQNTSMLRFGFWCQIATDDSARRLAEKSRLSPQSWIKPHPDILEPDWLYSCFLIHQIARLKNMAVPANPRLDGYIGLKPVLNAGDGGDLASAHETSSPPSTAPICSLLHRLRTFLATIVDRGNHCFEEKAAACYIGVIFFRTRYFVLGS</sequence>
<proteinExistence type="predicted"/>
<dbReference type="InterPro" id="IPR001357">
    <property type="entry name" value="BRCT_dom"/>
</dbReference>
<evidence type="ECO:0000313" key="3">
    <source>
        <dbReference type="Proteomes" id="UP000777438"/>
    </source>
</evidence>
<organism evidence="2 3">
    <name type="scientific">Thelonectria olida</name>
    <dbReference type="NCBI Taxonomy" id="1576542"/>
    <lineage>
        <taxon>Eukaryota</taxon>
        <taxon>Fungi</taxon>
        <taxon>Dikarya</taxon>
        <taxon>Ascomycota</taxon>
        <taxon>Pezizomycotina</taxon>
        <taxon>Sordariomycetes</taxon>
        <taxon>Hypocreomycetidae</taxon>
        <taxon>Hypocreales</taxon>
        <taxon>Nectriaceae</taxon>
        <taxon>Thelonectria</taxon>
    </lineage>
</organism>
<comment type="caution">
    <text evidence="2">The sequence shown here is derived from an EMBL/GenBank/DDBJ whole genome shotgun (WGS) entry which is preliminary data.</text>
</comment>
<dbReference type="Proteomes" id="UP000777438">
    <property type="component" value="Unassembled WGS sequence"/>
</dbReference>
<dbReference type="PROSITE" id="PS50172">
    <property type="entry name" value="BRCT"/>
    <property type="match status" value="1"/>
</dbReference>
<gene>
    <name evidence="2" type="ORF">B0T10DRAFT_496222</name>
</gene>
<keyword evidence="3" id="KW-1185">Reference proteome</keyword>
<evidence type="ECO:0000259" key="1">
    <source>
        <dbReference type="PROSITE" id="PS50172"/>
    </source>
</evidence>
<name>A0A9P8VVC3_9HYPO</name>
<dbReference type="AlphaFoldDB" id="A0A9P8VVC3"/>
<evidence type="ECO:0000313" key="2">
    <source>
        <dbReference type="EMBL" id="KAH6879827.1"/>
    </source>
</evidence>
<reference evidence="2 3" key="1">
    <citation type="journal article" date="2021" name="Nat. Commun.">
        <title>Genetic determinants of endophytism in the Arabidopsis root mycobiome.</title>
        <authorList>
            <person name="Mesny F."/>
            <person name="Miyauchi S."/>
            <person name="Thiergart T."/>
            <person name="Pickel B."/>
            <person name="Atanasova L."/>
            <person name="Karlsson M."/>
            <person name="Huettel B."/>
            <person name="Barry K.W."/>
            <person name="Haridas S."/>
            <person name="Chen C."/>
            <person name="Bauer D."/>
            <person name="Andreopoulos W."/>
            <person name="Pangilinan J."/>
            <person name="LaButti K."/>
            <person name="Riley R."/>
            <person name="Lipzen A."/>
            <person name="Clum A."/>
            <person name="Drula E."/>
            <person name="Henrissat B."/>
            <person name="Kohler A."/>
            <person name="Grigoriev I.V."/>
            <person name="Martin F.M."/>
            <person name="Hacquard S."/>
        </authorList>
    </citation>
    <scope>NUCLEOTIDE SEQUENCE [LARGE SCALE GENOMIC DNA]</scope>
    <source>
        <strain evidence="2 3">MPI-CAGE-CH-0241</strain>
    </source>
</reference>
<protein>
    <recommendedName>
        <fullName evidence="1">BRCT domain-containing protein</fullName>
    </recommendedName>
</protein>
<dbReference type="EMBL" id="JAGPYM010000028">
    <property type="protein sequence ID" value="KAH6879827.1"/>
    <property type="molecule type" value="Genomic_DNA"/>
</dbReference>